<evidence type="ECO:0000256" key="3">
    <source>
        <dbReference type="ARBA" id="ARBA00022490"/>
    </source>
</evidence>
<evidence type="ECO:0000256" key="4">
    <source>
        <dbReference type="ARBA" id="ARBA00022679"/>
    </source>
</evidence>
<dbReference type="HAMAP" id="MF_00113">
    <property type="entry name" value="QueA"/>
    <property type="match status" value="1"/>
</dbReference>
<evidence type="ECO:0008006" key="8">
    <source>
        <dbReference type="Google" id="ProtNLM"/>
    </source>
</evidence>
<dbReference type="InterPro" id="IPR036100">
    <property type="entry name" value="QueA_sf"/>
</dbReference>
<proteinExistence type="inferred from homology"/>
<dbReference type="InterPro" id="IPR003699">
    <property type="entry name" value="QueA"/>
</dbReference>
<dbReference type="PANTHER" id="PTHR30307">
    <property type="entry name" value="S-ADENOSYLMETHIONINE:TRNA RIBOSYLTRANSFERASE-ISOMERASE"/>
    <property type="match status" value="1"/>
</dbReference>
<comment type="subcellular location">
    <subcellularLocation>
        <location evidence="1">Cytoplasm</location>
    </subcellularLocation>
</comment>
<dbReference type="InterPro" id="IPR042119">
    <property type="entry name" value="QueA_dom2"/>
</dbReference>
<reference evidence="7" key="1">
    <citation type="submission" date="2018-05" db="EMBL/GenBank/DDBJ databases">
        <authorList>
            <person name="Lanie J.A."/>
            <person name="Ng W.-L."/>
            <person name="Kazmierczak K.M."/>
            <person name="Andrzejewski T.M."/>
            <person name="Davidsen T.M."/>
            <person name="Wayne K.J."/>
            <person name="Tettelin H."/>
            <person name="Glass J.I."/>
            <person name="Rusch D."/>
            <person name="Podicherti R."/>
            <person name="Tsui H.-C.T."/>
            <person name="Winkler M.E."/>
        </authorList>
    </citation>
    <scope>NUCLEOTIDE SEQUENCE</scope>
</reference>
<dbReference type="GO" id="GO:0008616">
    <property type="term" value="P:tRNA queuosine(34) biosynthetic process"/>
    <property type="evidence" value="ECO:0007669"/>
    <property type="project" value="UniProtKB-KW"/>
</dbReference>
<name>A0A382KCE1_9ZZZZ</name>
<dbReference type="InterPro" id="IPR042118">
    <property type="entry name" value="QueA_dom1"/>
</dbReference>
<protein>
    <recommendedName>
        <fullName evidence="8">S-adenosylmethionine:tRNA ribosyltransferase-isomerase</fullName>
    </recommendedName>
</protein>
<gene>
    <name evidence="7" type="ORF">METZ01_LOCUS274027</name>
</gene>
<comment type="subunit">
    <text evidence="2">Monomer.</text>
</comment>
<dbReference type="AlphaFoldDB" id="A0A382KCE1"/>
<sequence>MRCQDFQYDLPEQLIAQRPLAERSASRLMVVPNSDAPVENLKFSDLPQVLQPGDLLVFNDTRVLKARLLARKSETGGAVEILIERLLGDSKCLAQIGSNKPVRVGTKLTTAGGRPLGVEAETSGFKILVSLSEVPMCRILTEEGRVPLPPYIKRKAEEYDQDRYQTVYARVPGAVAAPTAGLHFDQALLARLGSRGIDSAFVTLHVGAGTFQPLRGERIECHRMHREWMSVGQQAIDAIRRTRQSSGRVVAVGTTVARALESATRSGALAAQEGETGIFITPGYRFRVVDLLVTNFHLPRSTLLVMVSAFAGTKRVLDAYRHAVNESYRFYSYGDAMLLTKAETL</sequence>
<keyword evidence="6" id="KW-0671">Queuosine biosynthesis</keyword>
<evidence type="ECO:0000256" key="1">
    <source>
        <dbReference type="ARBA" id="ARBA00004496"/>
    </source>
</evidence>
<dbReference type="NCBIfam" id="NF001140">
    <property type="entry name" value="PRK00147.1"/>
    <property type="match status" value="1"/>
</dbReference>
<accession>A0A382KCE1</accession>
<evidence type="ECO:0000256" key="5">
    <source>
        <dbReference type="ARBA" id="ARBA00022691"/>
    </source>
</evidence>
<organism evidence="7">
    <name type="scientific">marine metagenome</name>
    <dbReference type="NCBI Taxonomy" id="408172"/>
    <lineage>
        <taxon>unclassified sequences</taxon>
        <taxon>metagenomes</taxon>
        <taxon>ecological metagenomes</taxon>
    </lineage>
</organism>
<evidence type="ECO:0000313" key="7">
    <source>
        <dbReference type="EMBL" id="SVC21173.1"/>
    </source>
</evidence>
<keyword evidence="4" id="KW-0808">Transferase</keyword>
<dbReference type="Pfam" id="PF02547">
    <property type="entry name" value="Queuosine_synth"/>
    <property type="match status" value="1"/>
</dbReference>
<dbReference type="GO" id="GO:0005737">
    <property type="term" value="C:cytoplasm"/>
    <property type="evidence" value="ECO:0007669"/>
    <property type="project" value="UniProtKB-SubCell"/>
</dbReference>
<evidence type="ECO:0000256" key="2">
    <source>
        <dbReference type="ARBA" id="ARBA00011245"/>
    </source>
</evidence>
<dbReference type="EMBL" id="UINC01079304">
    <property type="protein sequence ID" value="SVC21173.1"/>
    <property type="molecule type" value="Genomic_DNA"/>
</dbReference>
<dbReference type="PANTHER" id="PTHR30307:SF0">
    <property type="entry name" value="S-ADENOSYLMETHIONINE:TRNA RIBOSYLTRANSFERASE-ISOMERASE"/>
    <property type="match status" value="1"/>
</dbReference>
<keyword evidence="5" id="KW-0949">S-adenosyl-L-methionine</keyword>
<dbReference type="NCBIfam" id="TIGR00113">
    <property type="entry name" value="queA"/>
    <property type="match status" value="1"/>
</dbReference>
<dbReference type="FunFam" id="3.40.1780.10:FF:000001">
    <property type="entry name" value="S-adenosylmethionine:tRNA ribosyltransferase-isomerase"/>
    <property type="match status" value="1"/>
</dbReference>
<keyword evidence="3" id="KW-0963">Cytoplasm</keyword>
<evidence type="ECO:0000256" key="6">
    <source>
        <dbReference type="ARBA" id="ARBA00022785"/>
    </source>
</evidence>
<dbReference type="GO" id="GO:0051075">
    <property type="term" value="F:S-adenosylmethionine:tRNA ribosyltransferase-isomerase activity"/>
    <property type="evidence" value="ECO:0007669"/>
    <property type="project" value="TreeGrafter"/>
</dbReference>
<dbReference type="Gene3D" id="2.40.10.240">
    <property type="entry name" value="QueA-like"/>
    <property type="match status" value="1"/>
</dbReference>
<dbReference type="Gene3D" id="3.40.1780.10">
    <property type="entry name" value="QueA-like"/>
    <property type="match status" value="1"/>
</dbReference>
<dbReference type="SUPFAM" id="SSF111337">
    <property type="entry name" value="QueA-like"/>
    <property type="match status" value="1"/>
</dbReference>